<reference evidence="1 2" key="1">
    <citation type="submission" date="2015-07" db="EMBL/GenBank/DDBJ databases">
        <title>Genome sequencing of Kibdelosporangium phytohabitans.</title>
        <authorList>
            <person name="Qin S."/>
            <person name="Xing K."/>
        </authorList>
    </citation>
    <scope>NUCLEOTIDE SEQUENCE [LARGE SCALE GENOMIC DNA]</scope>
    <source>
        <strain evidence="1 2">KLBMP1111</strain>
    </source>
</reference>
<name>A0A0N9I536_9PSEU</name>
<dbReference type="AlphaFoldDB" id="A0A0N9I536"/>
<organism evidence="1 2">
    <name type="scientific">Kibdelosporangium phytohabitans</name>
    <dbReference type="NCBI Taxonomy" id="860235"/>
    <lineage>
        <taxon>Bacteria</taxon>
        <taxon>Bacillati</taxon>
        <taxon>Actinomycetota</taxon>
        <taxon>Actinomycetes</taxon>
        <taxon>Pseudonocardiales</taxon>
        <taxon>Pseudonocardiaceae</taxon>
        <taxon>Kibdelosporangium</taxon>
    </lineage>
</organism>
<dbReference type="InterPro" id="IPR029063">
    <property type="entry name" value="SAM-dependent_MTases_sf"/>
</dbReference>
<dbReference type="EMBL" id="CP012752">
    <property type="protein sequence ID" value="ALG09696.1"/>
    <property type="molecule type" value="Genomic_DNA"/>
</dbReference>
<dbReference type="STRING" id="860235.AOZ06_24810"/>
<evidence type="ECO:0000313" key="2">
    <source>
        <dbReference type="Proteomes" id="UP000063699"/>
    </source>
</evidence>
<sequence>MPFDTTGKVSLDHIYAQADPRAYFTTLRELEYCIPQLAEPYFADLIRQHRTRLGRTVRVLDVGCSYGINAALLNGGATMDELYEWYTDPVASVLDRDELLIRDRERFAKGQSGARIAGFDSSRSALDYAHASGLLDDVVCADLETGDLTESQRARLSGTDLVISTGCIGYVGASTIVKLATVDEDRRPWMAHFVLRMIPFDPIADSLRALGYDIELVDRVFRQRRFVSDEEQDQVIDTLHAQGIDPHGLEDTGWLYAQLRVCRPAGSVGSTPATDGVAGQH</sequence>
<dbReference type="KEGG" id="kphy:AOZ06_24810"/>
<dbReference type="Proteomes" id="UP000063699">
    <property type="component" value="Chromosome"/>
</dbReference>
<dbReference type="SUPFAM" id="SSF53335">
    <property type="entry name" value="S-adenosyl-L-methionine-dependent methyltransferases"/>
    <property type="match status" value="1"/>
</dbReference>
<protein>
    <recommendedName>
        <fullName evidence="3">Methyltransferase type 12</fullName>
    </recommendedName>
</protein>
<evidence type="ECO:0000313" key="1">
    <source>
        <dbReference type="EMBL" id="ALG09696.1"/>
    </source>
</evidence>
<accession>A0A0N9I536</accession>
<dbReference type="OrthoDB" id="7055571at2"/>
<gene>
    <name evidence="1" type="ORF">AOZ06_24810</name>
</gene>
<keyword evidence="2" id="KW-1185">Reference proteome</keyword>
<proteinExistence type="predicted"/>
<evidence type="ECO:0008006" key="3">
    <source>
        <dbReference type="Google" id="ProtNLM"/>
    </source>
</evidence>
<dbReference type="Gene3D" id="3.40.50.150">
    <property type="entry name" value="Vaccinia Virus protein VP39"/>
    <property type="match status" value="1"/>
</dbReference>
<dbReference type="RefSeq" id="WP_054291600.1">
    <property type="nucleotide sequence ID" value="NZ_CP012752.1"/>
</dbReference>